<dbReference type="AlphaFoldDB" id="A0A507E5G0"/>
<dbReference type="Pfam" id="PF25084">
    <property type="entry name" value="LbH_EIF2B"/>
    <property type="match status" value="1"/>
</dbReference>
<dbReference type="GO" id="GO:0005851">
    <property type="term" value="C:eukaryotic translation initiation factor 2B complex"/>
    <property type="evidence" value="ECO:0007669"/>
    <property type="project" value="TreeGrafter"/>
</dbReference>
<keyword evidence="3" id="KW-0963">Cytoplasm</keyword>
<feature type="region of interest" description="Disordered" evidence="10">
    <location>
        <begin position="295"/>
        <end position="331"/>
    </location>
</feature>
<evidence type="ECO:0000256" key="9">
    <source>
        <dbReference type="ARBA" id="ARBA00046432"/>
    </source>
</evidence>
<comment type="subunit">
    <text evidence="9">Component of the translation initiation factor 2B (eIF2B) complex which is a heterodecamer of two sets of five different subunits: alpha, beta, gamma, delta and epsilon. Subunits alpha, beta and delta comprise a regulatory subcomplex and subunits epsilon and gamma comprise a catalytic subcomplex. Within the complex, the hexameric regulatory complex resides at the center, with the two heterodimeric catalytic subcomplexes bound on opposite sides.</text>
</comment>
<evidence type="ECO:0000256" key="3">
    <source>
        <dbReference type="ARBA" id="ARBA00022490"/>
    </source>
</evidence>
<dbReference type="EMBL" id="QEAQ01000034">
    <property type="protein sequence ID" value="TPX58627.1"/>
    <property type="molecule type" value="Genomic_DNA"/>
</dbReference>
<comment type="similarity">
    <text evidence="2">Belongs to the eIF-2B gamma/epsilon subunits family.</text>
</comment>
<evidence type="ECO:0000256" key="1">
    <source>
        <dbReference type="ARBA" id="ARBA00004514"/>
    </source>
</evidence>
<accession>A0A507E5G0</accession>
<feature type="domain" description="EIF2B subunit epsilon/gamma LbH" evidence="12">
    <location>
        <begin position="383"/>
        <end position="470"/>
    </location>
</feature>
<dbReference type="GO" id="GO:0002183">
    <property type="term" value="P:cytoplasmic translational initiation"/>
    <property type="evidence" value="ECO:0007669"/>
    <property type="project" value="TreeGrafter"/>
</dbReference>
<feature type="domain" description="Nucleotidyl transferase" evidence="11">
    <location>
        <begin position="48"/>
        <end position="164"/>
    </location>
</feature>
<dbReference type="Gene3D" id="3.90.550.10">
    <property type="entry name" value="Spore Coat Polysaccharide Biosynthesis Protein SpsA, Chain A"/>
    <property type="match status" value="1"/>
</dbReference>
<proteinExistence type="inferred from homology"/>
<dbReference type="GO" id="GO:0005829">
    <property type="term" value="C:cytosol"/>
    <property type="evidence" value="ECO:0007669"/>
    <property type="project" value="UniProtKB-SubCell"/>
</dbReference>
<evidence type="ECO:0000259" key="12">
    <source>
        <dbReference type="Pfam" id="PF25084"/>
    </source>
</evidence>
<dbReference type="Pfam" id="PF00483">
    <property type="entry name" value="NTP_transferase"/>
    <property type="match status" value="1"/>
</dbReference>
<reference evidence="13 14" key="1">
    <citation type="journal article" date="2019" name="Sci. Rep.">
        <title>Comparative genomics of chytrid fungi reveal insights into the obligate biotrophic and pathogenic lifestyle of Synchytrium endobioticum.</title>
        <authorList>
            <person name="van de Vossenberg B.T.L.H."/>
            <person name="Warris S."/>
            <person name="Nguyen H.D.T."/>
            <person name="van Gent-Pelzer M.P.E."/>
            <person name="Joly D.L."/>
            <person name="van de Geest H.C."/>
            <person name="Bonants P.J.M."/>
            <person name="Smith D.S."/>
            <person name="Levesque C.A."/>
            <person name="van der Lee T.A.J."/>
        </authorList>
    </citation>
    <scope>NUCLEOTIDE SEQUENCE [LARGE SCALE GENOMIC DNA]</scope>
    <source>
        <strain evidence="13 14">CBS 809.83</strain>
    </source>
</reference>
<dbReference type="CDD" id="cd04652">
    <property type="entry name" value="LbH_eIF2B_gamma_C"/>
    <property type="match status" value="1"/>
</dbReference>
<evidence type="ECO:0000256" key="10">
    <source>
        <dbReference type="SAM" id="MobiDB-lite"/>
    </source>
</evidence>
<comment type="function">
    <text evidence="8">Acts as a component of the translation initiation factor 2B (eIF2B) complex, which catalyzes the exchange of GDP for GTP on the eukaryotic initiation factor 2 (eIF2) complex gamma subunit. Its guanine nucleotide exchange factor activity is repressed when bound to eIF2 complex phosphorylated on the alpha subunit, thereby limiting the amount of methionyl-initiator methionine tRNA available to the ribosome and consequently global translation is repressed.</text>
</comment>
<keyword evidence="4" id="KW-0396">Initiation factor</keyword>
<dbReference type="GO" id="GO:0003743">
    <property type="term" value="F:translation initiation factor activity"/>
    <property type="evidence" value="ECO:0007669"/>
    <property type="project" value="UniProtKB-KW"/>
</dbReference>
<comment type="caution">
    <text evidence="13">The sequence shown here is derived from an EMBL/GenBank/DDBJ whole genome shotgun (WGS) entry which is preliminary data.</text>
</comment>
<dbReference type="PANTHER" id="PTHR45989">
    <property type="entry name" value="TRANSLATION INITIATION FACTOR EIF-2B SUBUNIT GAMMA"/>
    <property type="match status" value="1"/>
</dbReference>
<evidence type="ECO:0000256" key="4">
    <source>
        <dbReference type="ARBA" id="ARBA00022540"/>
    </source>
</evidence>
<keyword evidence="14" id="KW-1185">Reference proteome</keyword>
<evidence type="ECO:0000256" key="2">
    <source>
        <dbReference type="ARBA" id="ARBA00007878"/>
    </source>
</evidence>
<evidence type="ECO:0000259" key="11">
    <source>
        <dbReference type="Pfam" id="PF00483"/>
    </source>
</evidence>
<evidence type="ECO:0000256" key="7">
    <source>
        <dbReference type="ARBA" id="ARBA00044229"/>
    </source>
</evidence>
<dbReference type="Proteomes" id="UP000318582">
    <property type="component" value="Unassembled WGS sequence"/>
</dbReference>
<sequence>MFLNKGKTPKGTVNLVTEFQAVILAGRPSGWGSLDAITDDSELKAEHNIPKAALPVAGKPMIHYQLAWLEAAKVQSVLVLCPQGSKNEIQAQLQKYAGSSDALKFKLICTNHGEGTADALRQIHDEIKSDFIVMSCDVITDLPAHHLIDLHRIHAPAVTTLMYESMQVEGAAPSKGDGYAEYIGIDMEKGRLVFAAPQDTMRFQPPMLRKFPRVRMYTNLRDSHVYIFQRWVLDVIVNDTTISSIRKDLIQRLLRSQYSETARIKLGINDFITSEPDPFYQASLLSTTNSRGTKQLLKLKPRKGGDERESVTEEASGTEETGGKEEKDVKEDPATKEVVCATVICRDAFCARANTIGSYGEINRQRAQVARAAQSATTTDIKAKQAQIGPDSIIESEQIGERCSVKKSVIGKHCTIGKNVKIVNSIIMDHVVIEDFVKLDKCVVSMNAQILANSQLKECEVGPKIVIDKGTIRTGEQFVLSHFLDIDEA</sequence>
<dbReference type="InterPro" id="IPR056764">
    <property type="entry name" value="LbH_EIF2B3/5"/>
</dbReference>
<dbReference type="InterPro" id="IPR051960">
    <property type="entry name" value="eIF2B_gamma"/>
</dbReference>
<dbReference type="Gene3D" id="2.160.10.10">
    <property type="entry name" value="Hexapeptide repeat proteins"/>
    <property type="match status" value="1"/>
</dbReference>
<dbReference type="STRING" id="109895.A0A507E5G0"/>
<name>A0A507E5G0_9FUNG</name>
<dbReference type="GO" id="GO:0005085">
    <property type="term" value="F:guanyl-nucleotide exchange factor activity"/>
    <property type="evidence" value="ECO:0007669"/>
    <property type="project" value="TreeGrafter"/>
</dbReference>
<keyword evidence="5" id="KW-0648">Protein biosynthesis</keyword>
<gene>
    <name evidence="13" type="ORF">PhCBS80983_g03008</name>
</gene>
<evidence type="ECO:0000313" key="13">
    <source>
        <dbReference type="EMBL" id="TPX58627.1"/>
    </source>
</evidence>
<organism evidence="13 14">
    <name type="scientific">Powellomyces hirtus</name>
    <dbReference type="NCBI Taxonomy" id="109895"/>
    <lineage>
        <taxon>Eukaryota</taxon>
        <taxon>Fungi</taxon>
        <taxon>Fungi incertae sedis</taxon>
        <taxon>Chytridiomycota</taxon>
        <taxon>Chytridiomycota incertae sedis</taxon>
        <taxon>Chytridiomycetes</taxon>
        <taxon>Spizellomycetales</taxon>
        <taxon>Powellomycetaceae</taxon>
        <taxon>Powellomyces</taxon>
    </lineage>
</organism>
<comment type="subcellular location">
    <subcellularLocation>
        <location evidence="1">Cytoplasm</location>
        <location evidence="1">Cytosol</location>
    </subcellularLocation>
</comment>
<evidence type="ECO:0000313" key="14">
    <source>
        <dbReference type="Proteomes" id="UP000318582"/>
    </source>
</evidence>
<evidence type="ECO:0000256" key="8">
    <source>
        <dbReference type="ARBA" id="ARBA00045373"/>
    </source>
</evidence>
<dbReference type="SUPFAM" id="SSF53448">
    <property type="entry name" value="Nucleotide-diphospho-sugar transferases"/>
    <property type="match status" value="1"/>
</dbReference>
<dbReference type="PANTHER" id="PTHR45989:SF1">
    <property type="entry name" value="TRANSLATION INITIATION FACTOR EIF-2B SUBUNIT GAMMA"/>
    <property type="match status" value="1"/>
</dbReference>
<evidence type="ECO:0000256" key="5">
    <source>
        <dbReference type="ARBA" id="ARBA00022917"/>
    </source>
</evidence>
<evidence type="ECO:0000256" key="6">
    <source>
        <dbReference type="ARBA" id="ARBA00044196"/>
    </source>
</evidence>
<feature type="compositionally biased region" description="Basic and acidic residues" evidence="10">
    <location>
        <begin position="321"/>
        <end position="331"/>
    </location>
</feature>
<dbReference type="InterPro" id="IPR029044">
    <property type="entry name" value="Nucleotide-diphossugar_trans"/>
</dbReference>
<dbReference type="InterPro" id="IPR005835">
    <property type="entry name" value="NTP_transferase_dom"/>
</dbReference>
<protein>
    <recommendedName>
        <fullName evidence="6">Translation initiation factor eIF2B subunit gamma</fullName>
    </recommendedName>
    <alternativeName>
        <fullName evidence="7">eIF2B GDP-GTP exchange factor subunit gamma</fullName>
    </alternativeName>
</protein>